<feature type="domain" description="TonB-dependent receptor plug" evidence="14">
    <location>
        <begin position="298"/>
        <end position="407"/>
    </location>
</feature>
<evidence type="ECO:0000256" key="12">
    <source>
        <dbReference type="SAM" id="MobiDB-lite"/>
    </source>
</evidence>
<dbReference type="Gene3D" id="2.170.130.10">
    <property type="entry name" value="TonB-dependent receptor, plug domain"/>
    <property type="match status" value="1"/>
</dbReference>
<keyword evidence="6 11" id="KW-0798">TonB box</keyword>
<evidence type="ECO:0000256" key="10">
    <source>
        <dbReference type="PROSITE-ProRule" id="PRU01360"/>
    </source>
</evidence>
<evidence type="ECO:0000256" key="2">
    <source>
        <dbReference type="ARBA" id="ARBA00022448"/>
    </source>
</evidence>
<evidence type="ECO:0000313" key="16">
    <source>
        <dbReference type="Proteomes" id="UP000320179"/>
    </source>
</evidence>
<evidence type="ECO:0000256" key="11">
    <source>
        <dbReference type="RuleBase" id="RU003357"/>
    </source>
</evidence>
<keyword evidence="5" id="KW-0732">Signal</keyword>
<dbReference type="AlphaFoldDB" id="A0AAE6G2G2"/>
<organism evidence="15 16">
    <name type="scientific">Myxococcus xanthus</name>
    <dbReference type="NCBI Taxonomy" id="34"/>
    <lineage>
        <taxon>Bacteria</taxon>
        <taxon>Pseudomonadati</taxon>
        <taxon>Myxococcota</taxon>
        <taxon>Myxococcia</taxon>
        <taxon>Myxococcales</taxon>
        <taxon>Cystobacterineae</taxon>
        <taxon>Myxococcaceae</taxon>
        <taxon>Myxococcus</taxon>
    </lineage>
</organism>
<feature type="compositionally biased region" description="Low complexity" evidence="12">
    <location>
        <begin position="124"/>
        <end position="134"/>
    </location>
</feature>
<dbReference type="PROSITE" id="PS52016">
    <property type="entry name" value="TONB_DEPENDENT_REC_3"/>
    <property type="match status" value="1"/>
</dbReference>
<keyword evidence="3 10" id="KW-1134">Transmembrane beta strand</keyword>
<dbReference type="InterPro" id="IPR036942">
    <property type="entry name" value="Beta-barrel_TonB_sf"/>
</dbReference>
<comment type="similarity">
    <text evidence="10 11">Belongs to the TonB-dependent receptor family.</text>
</comment>
<evidence type="ECO:0000256" key="5">
    <source>
        <dbReference type="ARBA" id="ARBA00022729"/>
    </source>
</evidence>
<evidence type="ECO:0000259" key="14">
    <source>
        <dbReference type="Pfam" id="PF07715"/>
    </source>
</evidence>
<keyword evidence="4 10" id="KW-0812">Transmembrane</keyword>
<evidence type="ECO:0000259" key="13">
    <source>
        <dbReference type="Pfam" id="PF00593"/>
    </source>
</evidence>
<dbReference type="RefSeq" id="WP_140799021.1">
    <property type="nucleotide sequence ID" value="NZ_CP017173.1"/>
</dbReference>
<keyword evidence="7 10" id="KW-0472">Membrane</keyword>
<dbReference type="InterPro" id="IPR012910">
    <property type="entry name" value="Plug_dom"/>
</dbReference>
<keyword evidence="2 10" id="KW-0813">Transport</keyword>
<sequence length="922" mass="99104">MRASDLARRGLWGSLKMMALVSSRETAFPRTQALAPSPSPDRTYRTSGVHAPPLDVRTMHSTVFGEPRQGAAKAVAGRRALRAGLPLSIMLCVLSLVVPSSAAAQEAAEAEAPAKVKRRKRVVKPAASARPAAKTAKKSKKPVKPPPVEDADDPTAEPEIPVLGGGPSTDDASPASPPAPVPTPPTAAPLTPATPLTAEPASPRALPPVGADFNPPDAPTNLPPATATLPAHQPAPSSNIPISAPFAEPTLDRPLPPQSGLAGLGVDPLDGADALEESVNRVLSEAVVTTAGKRNQRISDVPLTVSWIPADELEGTGQFTLCEAIQYFPGMECRRGSMRKAAVSARGLGSNYLSNRLLLLQDGRPLTDPWTGQFYADETTPLTNLKQVEVIRGPGSSLYGSNAFSGVINVIQRQPSDLIEKGKNVGAEARVLAGQDQTWRLHGTVAGRGGPVEALLGYYGFGSDGPQLFNDPRVGRVDTNQDSLVHQVNGKVRIGPLALDADFTDAEIGRPGGTHISTVGNCGRCHYTPNDSESVQNFNASAQVDQQVTDNLRLFGQAYGFFKRRDVLMENAFGGDPTRALGKRRRLGGEARALWTMGDLNVTFGGDLKADAVNVPNVLPELSMDDTRQTILGGFVDAEYRLFNRLVFGAGARYDRYQIPERVWQNRTDQVSPRASVVFHAVPELLTLRTNYGRAFRAPTLAELAINQQMYAATLVGNSNLRAETLDTIEASVDFWPFDRRVRLTGTGFYNLAKNFINQQLVFGSVSQFQNLGDARVAGFELEAAAQIPSINSSFDIAYQFLNAKALPYDDGPQSPLDYAPAHRIYARGRTNIGKVAFVELYALLVGSRYDPGFEVDETTGLPTTRVQLPSYVTASARVGFNVYDGISVSFLGSNLFNAQYEESHGFPAPPQSFFSEVKVRY</sequence>
<dbReference type="Gene3D" id="2.40.170.20">
    <property type="entry name" value="TonB-dependent receptor, beta-barrel domain"/>
    <property type="match status" value="1"/>
</dbReference>
<evidence type="ECO:0000256" key="8">
    <source>
        <dbReference type="ARBA" id="ARBA00023170"/>
    </source>
</evidence>
<dbReference type="PANTHER" id="PTHR30069">
    <property type="entry name" value="TONB-DEPENDENT OUTER MEMBRANE RECEPTOR"/>
    <property type="match status" value="1"/>
</dbReference>
<feature type="region of interest" description="Disordered" evidence="12">
    <location>
        <begin position="108"/>
        <end position="248"/>
    </location>
</feature>
<reference evidence="15 16" key="1">
    <citation type="journal article" date="2019" name="Science">
        <title>Social genes are selection hotspots in kin groups of a soil microbe.</title>
        <authorList>
            <person name="Wielgoss S."/>
            <person name="Wolfensberger R."/>
            <person name="Sun L."/>
            <person name="Fiegna F."/>
            <person name="Velicer G.J."/>
        </authorList>
    </citation>
    <scope>NUCLEOTIDE SEQUENCE [LARGE SCALE GENOMIC DNA]</scope>
    <source>
        <strain evidence="15 16">MC3.5.9c15</strain>
    </source>
</reference>
<gene>
    <name evidence="15" type="ORF">BHS09_22570</name>
</gene>
<feature type="region of interest" description="Disordered" evidence="12">
    <location>
        <begin position="30"/>
        <end position="53"/>
    </location>
</feature>
<dbReference type="GO" id="GO:0009279">
    <property type="term" value="C:cell outer membrane"/>
    <property type="evidence" value="ECO:0007669"/>
    <property type="project" value="UniProtKB-SubCell"/>
</dbReference>
<dbReference type="InterPro" id="IPR000531">
    <property type="entry name" value="Beta-barrel_TonB"/>
</dbReference>
<feature type="compositionally biased region" description="Low complexity" evidence="12">
    <location>
        <begin position="223"/>
        <end position="245"/>
    </location>
</feature>
<evidence type="ECO:0000256" key="4">
    <source>
        <dbReference type="ARBA" id="ARBA00022692"/>
    </source>
</evidence>
<dbReference type="Pfam" id="PF07715">
    <property type="entry name" value="Plug"/>
    <property type="match status" value="1"/>
</dbReference>
<dbReference type="Pfam" id="PF00593">
    <property type="entry name" value="TonB_dep_Rec_b-barrel"/>
    <property type="match status" value="1"/>
</dbReference>
<dbReference type="InterPro" id="IPR039426">
    <property type="entry name" value="TonB-dep_rcpt-like"/>
</dbReference>
<dbReference type="CDD" id="cd01347">
    <property type="entry name" value="ligand_gated_channel"/>
    <property type="match status" value="1"/>
</dbReference>
<comment type="subcellular location">
    <subcellularLocation>
        <location evidence="1 10">Cell outer membrane</location>
        <topology evidence="1 10">Multi-pass membrane protein</topology>
    </subcellularLocation>
</comment>
<feature type="domain" description="TonB-dependent receptor-like beta-barrel" evidence="13">
    <location>
        <begin position="529"/>
        <end position="896"/>
    </location>
</feature>
<evidence type="ECO:0000256" key="6">
    <source>
        <dbReference type="ARBA" id="ARBA00023077"/>
    </source>
</evidence>
<dbReference type="InterPro" id="IPR037066">
    <property type="entry name" value="Plug_dom_sf"/>
</dbReference>
<keyword evidence="9 10" id="KW-0998">Cell outer membrane</keyword>
<dbReference type="EMBL" id="CP017174">
    <property type="protein sequence ID" value="QDE69542.1"/>
    <property type="molecule type" value="Genomic_DNA"/>
</dbReference>
<dbReference type="PANTHER" id="PTHR30069:SF29">
    <property type="entry name" value="HEMOGLOBIN AND HEMOGLOBIN-HAPTOGLOBIN-BINDING PROTEIN 1-RELATED"/>
    <property type="match status" value="1"/>
</dbReference>
<proteinExistence type="inferred from homology"/>
<evidence type="ECO:0000313" key="15">
    <source>
        <dbReference type="EMBL" id="QDE69542.1"/>
    </source>
</evidence>
<dbReference type="SUPFAM" id="SSF56935">
    <property type="entry name" value="Porins"/>
    <property type="match status" value="1"/>
</dbReference>
<dbReference type="GO" id="GO:0015344">
    <property type="term" value="F:siderophore uptake transmembrane transporter activity"/>
    <property type="evidence" value="ECO:0007669"/>
    <property type="project" value="TreeGrafter"/>
</dbReference>
<name>A0AAE6G2G2_MYXXA</name>
<dbReference type="GO" id="GO:0044718">
    <property type="term" value="P:siderophore transmembrane transport"/>
    <property type="evidence" value="ECO:0007669"/>
    <property type="project" value="TreeGrafter"/>
</dbReference>
<dbReference type="Proteomes" id="UP000320179">
    <property type="component" value="Chromosome"/>
</dbReference>
<feature type="compositionally biased region" description="Low complexity" evidence="12">
    <location>
        <begin position="188"/>
        <end position="203"/>
    </location>
</feature>
<evidence type="ECO:0000256" key="9">
    <source>
        <dbReference type="ARBA" id="ARBA00023237"/>
    </source>
</evidence>
<evidence type="ECO:0000256" key="7">
    <source>
        <dbReference type="ARBA" id="ARBA00023136"/>
    </source>
</evidence>
<accession>A0AAE6G2G2</accession>
<evidence type="ECO:0000256" key="3">
    <source>
        <dbReference type="ARBA" id="ARBA00022452"/>
    </source>
</evidence>
<keyword evidence="8 15" id="KW-0675">Receptor</keyword>
<protein>
    <submittedName>
        <fullName evidence="15">TonB-dependent receptor</fullName>
    </submittedName>
</protein>
<evidence type="ECO:0000256" key="1">
    <source>
        <dbReference type="ARBA" id="ARBA00004571"/>
    </source>
</evidence>
<feature type="compositionally biased region" description="Pro residues" evidence="12">
    <location>
        <begin position="175"/>
        <end position="187"/>
    </location>
</feature>